<sequence length="1554" mass="172243">MASPARQTQSMPHHQRLDLDPSRLTTFPMPGFMGSSSGSSFPKEPMSERPSIQADSASRNIPAPPHSTGNQYWMPDHLCKARAVVISDQFIEGSPHGHTGLIRVCKFCARFIEDAERKKNLLNGQRRTSLSRGSSLGITSAPSVDYRNADAEPQLQTSPLLCVADDTSTIMDSMDASEVSSTYLNPPLSPDVSGGDRSSALPPLFTIQSSESMEVVDPEGKLVQRPFRPKPPGHRRRRSSVELLGAIESGGLRDMDLDQLKLTSTEHDGRATSPTTDPPVSFRVKDTYTTRDMMLGKYLEAAHDQIRAGIRLTVGAVAENLKPGGDVDLQRLAGSLEDIAFVVAGHLLFSMNFRMANGFNYSSLVKVKSIAMAETVQKNVKKESKYQFKWLAGTLCRKHLSHKQMARQIANPRILLFACGISYDRSAGAGRLNSLDTLLEQERSYMSILVDKITALKPDVIFVERTVSRHAQELLRARGVGIVLNVKFEILERISRHTGATLLTSVDHVDKSDPKEVVGTCRSFLVKSIPTVPVGDQAEKVAAPSVAGVTLGTPAGSRAKTETYLYLDGCDPLNGCTVLLTGPTKAKLRVLKGLTRSVLSMTYRLLLEAHVLSELELQKPGLMPRSAKAFSEEGATTWYTTCTLRVREQSSTNVRYHPCTSSKHFGIQAYSDMDISFGNLLTQEMGMLLLKCQNSKCSYPMADHVQTFSCSTGTVTISFEELPPESRLPISRLSLNQNGDREEGASSMADTNRPAFLSKLLGKDINVMGMLTGIYEPPQFESNGATATEPESYPSIVFWRWCRECNGMVSPFVPLEKYIYKYSFARFLDVMFSEDKATDLLPPADLCPHVSMESQVLFFNIGDSVARFDFAKKIPLCLVRGDGRLKRGFSFDMVADKEDHIVVEHVVMKRLTSMKQLLDSLIELFTEKIQGVKQAVEAFEKCDDTLQAQVVLEVVCLKKLIQSDQLVFLHKVEKLEANAANNLAECDTAQRSLYLLACRWIDRMLKLRKLIKKNLSKEAAAAMTSSSFTLAGFSFSTPTTLSPIASPRHRDEGEHSSLTPSAISRDSTDFLWDGAKERSKRRSSDGLSINGSDISPESSIVSSAASSFLNFESGRRTPSNQSYDRSASGRNGDQRDQSQSGWRTALWDLYKVLGRNTPGSDFNVDLPEALLAGHPSLPYRSGDNVVLVNNSEPITCVAYALSSDLYEEQLDSWKLIVQKEVEASVDKNHPVSSSPISTNWSRAALETALNVPFKYSICEIPLHLSLLSGTSSANALNSPWEFSAIAYYPLQFEVLRELFYGTLDNFLFSIAHVKNWDANGGKSGASFYRTLDDRFVIKHISSTELQSFLEVLPGYFKYMSKVYFDGEASIISKTVGLYQTMVTRKETGQKTVHYVAVMENAFSHKRIMQTYDLKGSSRNRYIKSIDGKYEHGRVLLDGNLLEYSHGHPLGVLAEDHEFIVKAIKNDADFLNSINIIDYSMVVGLGELEGENLAFTEMTIGIIDYYRQFDLIKRVESVGKSVGMIAGQSSPTIIEPALYGKRFIDAINRYFMPVT</sequence>
<accession>K3WK83</accession>
<keyword evidence="3 6" id="KW-0547">Nucleotide-binding</keyword>
<evidence type="ECO:0000256" key="3">
    <source>
        <dbReference type="ARBA" id="ARBA00022741"/>
    </source>
</evidence>
<evidence type="ECO:0000259" key="8">
    <source>
        <dbReference type="PROSITE" id="PS51455"/>
    </source>
</evidence>
<dbReference type="EC" id="2.7.1.150" evidence="1"/>
<dbReference type="InterPro" id="IPR027483">
    <property type="entry name" value="PInositol-4-P-4/5-kinase_C_sf"/>
</dbReference>
<evidence type="ECO:0000313" key="10">
    <source>
        <dbReference type="Proteomes" id="UP000019132"/>
    </source>
</evidence>
<keyword evidence="4 6" id="KW-0418">Kinase</keyword>
<reference evidence="10" key="2">
    <citation type="submission" date="2010-04" db="EMBL/GenBank/DDBJ databases">
        <authorList>
            <person name="Buell R."/>
            <person name="Hamilton J."/>
            <person name="Hostetler J."/>
        </authorList>
    </citation>
    <scope>NUCLEOTIDE SEQUENCE [LARGE SCALE GENOMIC DNA]</scope>
    <source>
        <strain evidence="10">DAOM:BR144</strain>
    </source>
</reference>
<dbReference type="eggNOG" id="KOG0230">
    <property type="taxonomic scope" value="Eukaryota"/>
</dbReference>
<protein>
    <recommendedName>
        <fullName evidence="1">1-phosphatidylinositol-3-phosphate 5-kinase</fullName>
        <ecNumber evidence="1">2.7.1.150</ecNumber>
    </recommendedName>
</protein>
<dbReference type="Gene3D" id="3.50.7.10">
    <property type="entry name" value="GroEL"/>
    <property type="match status" value="1"/>
</dbReference>
<evidence type="ECO:0000256" key="4">
    <source>
        <dbReference type="ARBA" id="ARBA00022777"/>
    </source>
</evidence>
<dbReference type="HOGENOM" id="CLU_000480_1_1_1"/>
<dbReference type="InterPro" id="IPR027409">
    <property type="entry name" value="GroEL-like_apical_dom_sf"/>
</dbReference>
<name>K3WK83_GLOUD</name>
<evidence type="ECO:0000256" key="7">
    <source>
        <dbReference type="SAM" id="MobiDB-lite"/>
    </source>
</evidence>
<evidence type="ECO:0000256" key="6">
    <source>
        <dbReference type="PROSITE-ProRule" id="PRU00781"/>
    </source>
</evidence>
<feature type="compositionally biased region" description="Polar residues" evidence="7">
    <location>
        <begin position="1"/>
        <end position="12"/>
    </location>
</feature>
<reference evidence="10" key="1">
    <citation type="journal article" date="2010" name="Genome Biol.">
        <title>Genome sequence of the necrotrophic plant pathogen Pythium ultimum reveals original pathogenicity mechanisms and effector repertoire.</title>
        <authorList>
            <person name="Levesque C.A."/>
            <person name="Brouwer H."/>
            <person name="Cano L."/>
            <person name="Hamilton J.P."/>
            <person name="Holt C."/>
            <person name="Huitema E."/>
            <person name="Raffaele S."/>
            <person name="Robideau G.P."/>
            <person name="Thines M."/>
            <person name="Win J."/>
            <person name="Zerillo M.M."/>
            <person name="Beakes G.W."/>
            <person name="Boore J.L."/>
            <person name="Busam D."/>
            <person name="Dumas B."/>
            <person name="Ferriera S."/>
            <person name="Fuerstenberg S.I."/>
            <person name="Gachon C.M."/>
            <person name="Gaulin E."/>
            <person name="Govers F."/>
            <person name="Grenville-Briggs L."/>
            <person name="Horner N."/>
            <person name="Hostetler J."/>
            <person name="Jiang R.H."/>
            <person name="Johnson J."/>
            <person name="Krajaejun T."/>
            <person name="Lin H."/>
            <person name="Meijer H.J."/>
            <person name="Moore B."/>
            <person name="Morris P."/>
            <person name="Phuntmart V."/>
            <person name="Puiu D."/>
            <person name="Shetty J."/>
            <person name="Stajich J.E."/>
            <person name="Tripathy S."/>
            <person name="Wawra S."/>
            <person name="van West P."/>
            <person name="Whitty B.R."/>
            <person name="Coutinho P.M."/>
            <person name="Henrissat B."/>
            <person name="Martin F."/>
            <person name="Thomas P.D."/>
            <person name="Tyler B.M."/>
            <person name="De Vries R.P."/>
            <person name="Kamoun S."/>
            <person name="Yandell M."/>
            <person name="Tisserat N."/>
            <person name="Buell C.R."/>
        </authorList>
    </citation>
    <scope>NUCLEOTIDE SEQUENCE</scope>
    <source>
        <strain evidence="10">DAOM:BR144</strain>
    </source>
</reference>
<dbReference type="InterPro" id="IPR044769">
    <property type="entry name" value="PIKfyve_PIPKc"/>
</dbReference>
<evidence type="ECO:0000256" key="5">
    <source>
        <dbReference type="ARBA" id="ARBA00022840"/>
    </source>
</evidence>
<proteinExistence type="predicted"/>
<dbReference type="GO" id="GO:0000285">
    <property type="term" value="F:1-phosphatidylinositol-3-phosphate 5-kinase activity"/>
    <property type="evidence" value="ECO:0007669"/>
    <property type="project" value="UniProtKB-EC"/>
</dbReference>
<dbReference type="Pfam" id="PF00118">
    <property type="entry name" value="Cpn60_TCP1"/>
    <property type="match status" value="1"/>
</dbReference>
<dbReference type="PANTHER" id="PTHR45748">
    <property type="entry name" value="1-PHOSPHATIDYLINOSITOL 3-PHOSPHATE 5-KINASE-RELATED"/>
    <property type="match status" value="1"/>
</dbReference>
<keyword evidence="2 6" id="KW-0808">Transferase</keyword>
<keyword evidence="5 6" id="KW-0067">ATP-binding</keyword>
<dbReference type="InParanoid" id="K3WK83"/>
<feature type="compositionally biased region" description="Low complexity" evidence="7">
    <location>
        <begin position="27"/>
        <end position="42"/>
    </location>
</feature>
<dbReference type="Gene3D" id="3.30.810.10">
    <property type="entry name" value="2-Layer Sandwich"/>
    <property type="match status" value="1"/>
</dbReference>
<dbReference type="InterPro" id="IPR002498">
    <property type="entry name" value="PInositol-4-P-4/5-kinase_core"/>
</dbReference>
<dbReference type="Proteomes" id="UP000019132">
    <property type="component" value="Unassembled WGS sequence"/>
</dbReference>
<dbReference type="EnsemblProtists" id="PYU1_T005375">
    <property type="protein sequence ID" value="PYU1_T005375"/>
    <property type="gene ID" value="PYU1_G005364"/>
</dbReference>
<dbReference type="STRING" id="431595.K3WK83"/>
<feature type="region of interest" description="Disordered" evidence="7">
    <location>
        <begin position="1043"/>
        <end position="1062"/>
    </location>
</feature>
<dbReference type="Gene3D" id="3.30.800.10">
    <property type="entry name" value="Phosphatidylinositol Phosphate Kinase II Beta"/>
    <property type="match status" value="1"/>
</dbReference>
<feature type="region of interest" description="Disordered" evidence="7">
    <location>
        <begin position="1"/>
        <end position="70"/>
    </location>
</feature>
<feature type="region of interest" description="Disordered" evidence="7">
    <location>
        <begin position="1112"/>
        <end position="1139"/>
    </location>
</feature>
<dbReference type="Pfam" id="PF01504">
    <property type="entry name" value="PIP5K"/>
    <property type="match status" value="1"/>
</dbReference>
<dbReference type="GO" id="GO:0046488">
    <property type="term" value="P:phosphatidylinositol metabolic process"/>
    <property type="evidence" value="ECO:0007669"/>
    <property type="project" value="UniProtKB-UniRule"/>
</dbReference>
<evidence type="ECO:0000256" key="1">
    <source>
        <dbReference type="ARBA" id="ARBA00012009"/>
    </source>
</evidence>
<dbReference type="SMART" id="SM00330">
    <property type="entry name" value="PIPKc"/>
    <property type="match status" value="1"/>
</dbReference>
<dbReference type="InterPro" id="IPR027484">
    <property type="entry name" value="PInositol-4-P-5-kinase_N"/>
</dbReference>
<dbReference type="InterPro" id="IPR002423">
    <property type="entry name" value="Cpn60/GroEL/TCP-1"/>
</dbReference>
<evidence type="ECO:0000256" key="2">
    <source>
        <dbReference type="ARBA" id="ARBA00022679"/>
    </source>
</evidence>
<dbReference type="GO" id="GO:0005524">
    <property type="term" value="F:ATP binding"/>
    <property type="evidence" value="ECO:0007669"/>
    <property type="project" value="UniProtKB-UniRule"/>
</dbReference>
<organism evidence="9 10">
    <name type="scientific">Globisporangium ultimum (strain ATCC 200006 / CBS 805.95 / DAOM BR144)</name>
    <name type="common">Pythium ultimum</name>
    <dbReference type="NCBI Taxonomy" id="431595"/>
    <lineage>
        <taxon>Eukaryota</taxon>
        <taxon>Sar</taxon>
        <taxon>Stramenopiles</taxon>
        <taxon>Oomycota</taxon>
        <taxon>Peronosporomycetes</taxon>
        <taxon>Pythiales</taxon>
        <taxon>Pythiaceae</taxon>
        <taxon>Globisporangium</taxon>
    </lineage>
</organism>
<dbReference type="PROSITE" id="PS51455">
    <property type="entry name" value="PIPK"/>
    <property type="match status" value="1"/>
</dbReference>
<feature type="compositionally biased region" description="Polar residues" evidence="7">
    <location>
        <begin position="1116"/>
        <end position="1139"/>
    </location>
</feature>
<dbReference type="OMA" id="KMERNGY"/>
<reference evidence="9" key="3">
    <citation type="submission" date="2015-02" db="UniProtKB">
        <authorList>
            <consortium name="EnsemblProtists"/>
        </authorList>
    </citation>
    <scope>IDENTIFICATION</scope>
    <source>
        <strain evidence="9">DAOM BR144</strain>
    </source>
</reference>
<dbReference type="SUPFAM" id="SSF52029">
    <property type="entry name" value="GroEL apical domain-like"/>
    <property type="match status" value="1"/>
</dbReference>
<dbReference type="VEuPathDB" id="FungiDB:PYU1_G005364"/>
<dbReference type="EMBL" id="GL376633">
    <property type="status" value="NOT_ANNOTATED_CDS"/>
    <property type="molecule type" value="Genomic_DNA"/>
</dbReference>
<dbReference type="FunFam" id="3.50.7.10:FF:000007">
    <property type="entry name" value="1-phosphatidylinositol 3-phosphate 5-kinase isoform X1"/>
    <property type="match status" value="1"/>
</dbReference>
<dbReference type="SUPFAM" id="SSF56104">
    <property type="entry name" value="SAICAR synthase-like"/>
    <property type="match status" value="1"/>
</dbReference>
<keyword evidence="10" id="KW-1185">Reference proteome</keyword>
<dbReference type="CDD" id="cd17300">
    <property type="entry name" value="PIPKc_PIKfyve"/>
    <property type="match status" value="1"/>
</dbReference>
<feature type="domain" description="PIPK" evidence="8">
    <location>
        <begin position="1217"/>
        <end position="1550"/>
    </location>
</feature>
<evidence type="ECO:0000313" key="9">
    <source>
        <dbReference type="EnsemblProtists" id="PYU1_T005375"/>
    </source>
</evidence>